<gene>
    <name evidence="2" type="ORF">HAX54_036745</name>
</gene>
<dbReference type="Proteomes" id="UP000823775">
    <property type="component" value="Unassembled WGS sequence"/>
</dbReference>
<reference evidence="2 3" key="1">
    <citation type="journal article" date="2021" name="BMC Genomics">
        <title>Datura genome reveals duplications of psychoactive alkaloid biosynthetic genes and high mutation rate following tissue culture.</title>
        <authorList>
            <person name="Rajewski A."/>
            <person name="Carter-House D."/>
            <person name="Stajich J."/>
            <person name="Litt A."/>
        </authorList>
    </citation>
    <scope>NUCLEOTIDE SEQUENCE [LARGE SCALE GENOMIC DNA]</scope>
    <source>
        <strain evidence="2">AR-01</strain>
    </source>
</reference>
<evidence type="ECO:0000313" key="3">
    <source>
        <dbReference type="Proteomes" id="UP000823775"/>
    </source>
</evidence>
<proteinExistence type="predicted"/>
<dbReference type="EMBL" id="JACEIK010004891">
    <property type="protein sequence ID" value="MCD9646688.1"/>
    <property type="molecule type" value="Genomic_DNA"/>
</dbReference>
<feature type="region of interest" description="Disordered" evidence="1">
    <location>
        <begin position="98"/>
        <end position="128"/>
    </location>
</feature>
<accession>A0ABS8VKL6</accession>
<protein>
    <submittedName>
        <fullName evidence="2">Uncharacterized protein</fullName>
    </submittedName>
</protein>
<keyword evidence="3" id="KW-1185">Reference proteome</keyword>
<sequence length="128" mass="14311">MSCCENKRPVLSSRRFHRSLKLVIVQSSATYAQYTPSTDHSDGLLYLTTDRCTMTSTGNKKKKEVAAGKEISKKWQLRDESESESYSASEVHYIIKTTDESPVVTTREKSNDQEAAMATSPLPQSEEG</sequence>
<name>A0ABS8VKL6_DATST</name>
<evidence type="ECO:0000256" key="1">
    <source>
        <dbReference type="SAM" id="MobiDB-lite"/>
    </source>
</evidence>
<organism evidence="2 3">
    <name type="scientific">Datura stramonium</name>
    <name type="common">Jimsonweed</name>
    <name type="synonym">Common thornapple</name>
    <dbReference type="NCBI Taxonomy" id="4076"/>
    <lineage>
        <taxon>Eukaryota</taxon>
        <taxon>Viridiplantae</taxon>
        <taxon>Streptophyta</taxon>
        <taxon>Embryophyta</taxon>
        <taxon>Tracheophyta</taxon>
        <taxon>Spermatophyta</taxon>
        <taxon>Magnoliopsida</taxon>
        <taxon>eudicotyledons</taxon>
        <taxon>Gunneridae</taxon>
        <taxon>Pentapetalae</taxon>
        <taxon>asterids</taxon>
        <taxon>lamiids</taxon>
        <taxon>Solanales</taxon>
        <taxon>Solanaceae</taxon>
        <taxon>Solanoideae</taxon>
        <taxon>Datureae</taxon>
        <taxon>Datura</taxon>
    </lineage>
</organism>
<comment type="caution">
    <text evidence="2">The sequence shown here is derived from an EMBL/GenBank/DDBJ whole genome shotgun (WGS) entry which is preliminary data.</text>
</comment>
<evidence type="ECO:0000313" key="2">
    <source>
        <dbReference type="EMBL" id="MCD9646688.1"/>
    </source>
</evidence>